<dbReference type="Gene3D" id="2.40.50.90">
    <property type="match status" value="1"/>
</dbReference>
<accession>A0A5C8I9G2</accession>
<dbReference type="SUPFAM" id="SSF50199">
    <property type="entry name" value="Staphylococcal nuclease"/>
    <property type="match status" value="1"/>
</dbReference>
<dbReference type="PROSITE" id="PS50830">
    <property type="entry name" value="TNASE_3"/>
    <property type="match status" value="1"/>
</dbReference>
<evidence type="ECO:0000313" key="3">
    <source>
        <dbReference type="Proteomes" id="UP000321949"/>
    </source>
</evidence>
<proteinExistence type="predicted"/>
<dbReference type="OrthoDB" id="5241375at2"/>
<gene>
    <name evidence="2" type="ORF">FVP74_02630</name>
</gene>
<dbReference type="Pfam" id="PF00565">
    <property type="entry name" value="SNase"/>
    <property type="match status" value="1"/>
</dbReference>
<dbReference type="Proteomes" id="UP000321949">
    <property type="component" value="Unassembled WGS sequence"/>
</dbReference>
<dbReference type="RefSeq" id="WP_147049547.1">
    <property type="nucleotide sequence ID" value="NZ_BKAH01000002.1"/>
</dbReference>
<evidence type="ECO:0000313" key="2">
    <source>
        <dbReference type="EMBL" id="TXK15309.1"/>
    </source>
</evidence>
<keyword evidence="3" id="KW-1185">Reference proteome</keyword>
<dbReference type="SMART" id="SM00318">
    <property type="entry name" value="SNc"/>
    <property type="match status" value="1"/>
</dbReference>
<feature type="domain" description="TNase-like" evidence="1">
    <location>
        <begin position="54"/>
        <end position="192"/>
    </location>
</feature>
<reference evidence="2 3" key="1">
    <citation type="submission" date="2019-08" db="EMBL/GenBank/DDBJ databases">
        <authorList>
            <person name="Dong K."/>
        </authorList>
    </citation>
    <scope>NUCLEOTIDE SEQUENCE [LARGE SCALE GENOMIC DNA]</scope>
    <source>
        <strain evidence="2 3">K-1</strain>
    </source>
</reference>
<sequence length="194" mass="20660">MARRPHPRAGLFGVLVLAAAILFAAWIAVERRSGPDAAPPDVPVAIQTPPRPADAIAMTMEYAYDGDTIRARPVDRAKLLGPTDAVRVRIIGIDAPEGKPTLDCGADAARDHLARLLLEGARVWAAVEAEPQDRYGRRLLHLWTDDGRFVAGELVAAGQAAALRVPPNVTHAALLSALEADAETAGRGQWSACR</sequence>
<protein>
    <submittedName>
        <fullName evidence="2">Thermonuclease family protein</fullName>
    </submittedName>
</protein>
<evidence type="ECO:0000259" key="1">
    <source>
        <dbReference type="PROSITE" id="PS50830"/>
    </source>
</evidence>
<dbReference type="InterPro" id="IPR016071">
    <property type="entry name" value="Staphylococal_nuclease_OB-fold"/>
</dbReference>
<dbReference type="InterPro" id="IPR035437">
    <property type="entry name" value="SNase_OB-fold_sf"/>
</dbReference>
<organism evidence="2 3">
    <name type="scientific">Microbacterium saccharophilum</name>
    <dbReference type="NCBI Taxonomy" id="1213358"/>
    <lineage>
        <taxon>Bacteria</taxon>
        <taxon>Bacillati</taxon>
        <taxon>Actinomycetota</taxon>
        <taxon>Actinomycetes</taxon>
        <taxon>Micrococcales</taxon>
        <taxon>Microbacteriaceae</taxon>
        <taxon>Microbacterium</taxon>
    </lineage>
</organism>
<dbReference type="AlphaFoldDB" id="A0A5C8I9G2"/>
<comment type="caution">
    <text evidence="2">The sequence shown here is derived from an EMBL/GenBank/DDBJ whole genome shotgun (WGS) entry which is preliminary data.</text>
</comment>
<dbReference type="EMBL" id="VRSX01000001">
    <property type="protein sequence ID" value="TXK15309.1"/>
    <property type="molecule type" value="Genomic_DNA"/>
</dbReference>
<name>A0A5C8I9G2_9MICO</name>